<evidence type="ECO:0000256" key="3">
    <source>
        <dbReference type="ARBA" id="ARBA00022840"/>
    </source>
</evidence>
<sequence>MIDTNKKLFRWGPIDAAPLPLAYTMVPSFDMMYDLFGICWPESLVIYDKDKAVWIIENDKVIETSREFTDKIIIPDEQRKRFNHIWDQAVSKLFEVQDKIDKTNLSSINDKELAKIFKEWSQVYLNFWAVGMTGEFPNYALEEKLKTMLKGYFDDERDLNEAFATLATPTQMSFYKEEESDLMSIVLLKDQERDEALKEHVRNYFWIYNNYLESKILDKGYFAEQIKHTTPEDAEEFLKAVKEYKETVNQDKENLINKLTLSKEQVKIINLLDECIIFQDVRKSYNLKADHYLEEFLKEFGKRRNVSVRDLKWLLPGEIEKLADGEDMKNLIEKRKHITTALCDIGSLQINVQNAASKINQQFEKQEFEKSVNLQGTVACTSKNRYFRGIAKIVLSPKDGDKLKEGEILVTTMTTPDYVIHMKRAGAIITDVGGVTCHAAVVSREFGIPCIVGTEYATKVIKDGDILELHNLRGTVKIVSSK</sequence>
<keyword evidence="6" id="KW-0418">Kinase</keyword>
<dbReference type="SUPFAM" id="SSF52009">
    <property type="entry name" value="Phosphohistidine domain"/>
    <property type="match status" value="1"/>
</dbReference>
<dbReference type="AlphaFoldDB" id="A0A0G0PX66"/>
<evidence type="ECO:0000256" key="2">
    <source>
        <dbReference type="ARBA" id="ARBA00022741"/>
    </source>
</evidence>
<evidence type="ECO:0000256" key="4">
    <source>
        <dbReference type="SAM" id="Coils"/>
    </source>
</evidence>
<evidence type="ECO:0000313" key="7">
    <source>
        <dbReference type="Proteomes" id="UP000034207"/>
    </source>
</evidence>
<name>A0A0G0PX66_UNCC2</name>
<keyword evidence="4" id="KW-0175">Coiled coil</keyword>
<dbReference type="InterPro" id="IPR036637">
    <property type="entry name" value="Phosphohistidine_dom_sf"/>
</dbReference>
<reference evidence="6 7" key="1">
    <citation type="journal article" date="2015" name="Nature">
        <title>rRNA introns, odd ribosomes, and small enigmatic genomes across a large radiation of phyla.</title>
        <authorList>
            <person name="Brown C.T."/>
            <person name="Hug L.A."/>
            <person name="Thomas B.C."/>
            <person name="Sharon I."/>
            <person name="Castelle C.J."/>
            <person name="Singh A."/>
            <person name="Wilkins M.J."/>
            <person name="Williams K.H."/>
            <person name="Banfield J.F."/>
        </authorList>
    </citation>
    <scope>NUCLEOTIDE SEQUENCE [LARGE SCALE GENOMIC DNA]</scope>
</reference>
<protein>
    <submittedName>
        <fullName evidence="6">Phosphoenolpyruvate synthase/pyruvate phosphate dikinase</fullName>
    </submittedName>
</protein>
<proteinExistence type="inferred from homology"/>
<dbReference type="Gene3D" id="3.50.30.10">
    <property type="entry name" value="Phosphohistidine domain"/>
    <property type="match status" value="1"/>
</dbReference>
<evidence type="ECO:0000313" key="6">
    <source>
        <dbReference type="EMBL" id="KKQ93976.1"/>
    </source>
</evidence>
<comment type="caution">
    <text evidence="6">The sequence shown here is derived from an EMBL/GenBank/DDBJ whole genome shotgun (WGS) entry which is preliminary data.</text>
</comment>
<dbReference type="PROSITE" id="PS00370">
    <property type="entry name" value="PEP_ENZYMES_PHOS_SITE"/>
    <property type="match status" value="1"/>
</dbReference>
<dbReference type="InterPro" id="IPR006319">
    <property type="entry name" value="PEP_synth"/>
</dbReference>
<dbReference type="Proteomes" id="UP000034207">
    <property type="component" value="Unassembled WGS sequence"/>
</dbReference>
<dbReference type="EMBL" id="LBVV01000013">
    <property type="protein sequence ID" value="KKQ93976.1"/>
    <property type="molecule type" value="Genomic_DNA"/>
</dbReference>
<dbReference type="PANTHER" id="PTHR43030:SF1">
    <property type="entry name" value="PHOSPHOENOLPYRUVATE SYNTHASE"/>
    <property type="match status" value="1"/>
</dbReference>
<gene>
    <name evidence="6" type="ORF">UT18_C0013G0023</name>
</gene>
<dbReference type="GO" id="GO:0005524">
    <property type="term" value="F:ATP binding"/>
    <property type="evidence" value="ECO:0007669"/>
    <property type="project" value="UniProtKB-KW"/>
</dbReference>
<dbReference type="InterPro" id="IPR018274">
    <property type="entry name" value="PEP_util_AS"/>
</dbReference>
<keyword evidence="6" id="KW-0808">Transferase</keyword>
<keyword evidence="3" id="KW-0067">ATP-binding</keyword>
<evidence type="ECO:0000259" key="5">
    <source>
        <dbReference type="Pfam" id="PF00391"/>
    </source>
</evidence>
<feature type="coiled-coil region" evidence="4">
    <location>
        <begin position="234"/>
        <end position="265"/>
    </location>
</feature>
<dbReference type="PANTHER" id="PTHR43030">
    <property type="entry name" value="PHOSPHOENOLPYRUVATE SYNTHASE"/>
    <property type="match status" value="1"/>
</dbReference>
<organism evidence="6 7">
    <name type="scientific">candidate division CPR2 bacterium GW2011_GWC2_39_10</name>
    <dbReference type="NCBI Taxonomy" id="1618345"/>
    <lineage>
        <taxon>Bacteria</taxon>
        <taxon>Bacteria division CPR2</taxon>
    </lineage>
</organism>
<comment type="similarity">
    <text evidence="1">Belongs to the PEP-utilizing enzyme family.</text>
</comment>
<evidence type="ECO:0000256" key="1">
    <source>
        <dbReference type="ARBA" id="ARBA00007837"/>
    </source>
</evidence>
<dbReference type="PATRIC" id="fig|1618345.3.peg.808"/>
<accession>A0A0G0PX66</accession>
<feature type="domain" description="PEP-utilising enzyme mobile" evidence="5">
    <location>
        <begin position="403"/>
        <end position="469"/>
    </location>
</feature>
<dbReference type="InterPro" id="IPR008279">
    <property type="entry name" value="PEP-util_enz_mobile_dom"/>
</dbReference>
<dbReference type="Pfam" id="PF00391">
    <property type="entry name" value="PEP-utilizers"/>
    <property type="match status" value="1"/>
</dbReference>
<dbReference type="GO" id="GO:0008986">
    <property type="term" value="F:pyruvate, water dikinase activity"/>
    <property type="evidence" value="ECO:0007669"/>
    <property type="project" value="InterPro"/>
</dbReference>
<dbReference type="STRING" id="1618345.UT18_C0013G0023"/>
<keyword evidence="2" id="KW-0547">Nucleotide-binding</keyword>
<keyword evidence="6" id="KW-0670">Pyruvate</keyword>